<proteinExistence type="predicted"/>
<keyword evidence="7" id="KW-1185">Reference proteome</keyword>
<evidence type="ECO:0000313" key="7">
    <source>
        <dbReference type="Proteomes" id="UP001629246"/>
    </source>
</evidence>
<dbReference type="InterPro" id="IPR051120">
    <property type="entry name" value="ABC_AA/LPS_Transport"/>
</dbReference>
<gene>
    <name evidence="6" type="ORF">PQR62_08535</name>
</gene>
<evidence type="ECO:0000256" key="1">
    <source>
        <dbReference type="ARBA" id="ARBA00022448"/>
    </source>
</evidence>
<keyword evidence="4 6" id="KW-0067">ATP-binding</keyword>
<protein>
    <submittedName>
        <fullName evidence="6">ABC transporter ATP-binding protein</fullName>
    </submittedName>
</protein>
<keyword evidence="3" id="KW-0547">Nucleotide-binding</keyword>
<evidence type="ECO:0000259" key="5">
    <source>
        <dbReference type="PROSITE" id="PS50893"/>
    </source>
</evidence>
<keyword evidence="2" id="KW-0472">Membrane</keyword>
<accession>A0ABW9A6G7</accession>
<feature type="domain" description="ABC transporter" evidence="5">
    <location>
        <begin position="39"/>
        <end position="279"/>
    </location>
</feature>
<dbReference type="GO" id="GO:0005524">
    <property type="term" value="F:ATP binding"/>
    <property type="evidence" value="ECO:0007669"/>
    <property type="project" value="UniProtKB-KW"/>
</dbReference>
<dbReference type="PANTHER" id="PTHR45772:SF7">
    <property type="entry name" value="AMINO ACID ABC TRANSPORTER ATP-BINDING PROTEIN"/>
    <property type="match status" value="1"/>
</dbReference>
<dbReference type="InterPro" id="IPR027417">
    <property type="entry name" value="P-loop_NTPase"/>
</dbReference>
<name>A0ABW9A6G7_9BURK</name>
<dbReference type="InterPro" id="IPR003593">
    <property type="entry name" value="AAA+_ATPase"/>
</dbReference>
<dbReference type="Proteomes" id="UP001629246">
    <property type="component" value="Unassembled WGS sequence"/>
</dbReference>
<dbReference type="InterPro" id="IPR003439">
    <property type="entry name" value="ABC_transporter-like_ATP-bd"/>
</dbReference>
<dbReference type="Pfam" id="PF00005">
    <property type="entry name" value="ABC_tran"/>
    <property type="match status" value="1"/>
</dbReference>
<sequence>MNALHVPDQAVIEAAAIPTNAGIELSGKADPKAGGEVLLSIRNLNKSFGGLKVTNDVSLDLRAGIVTTLVGPNGAGKTTLFNQITGHLVPESGEILWQGQSLIGKKHFQISRLGVARTFQDLRLFSHMTVEENVLTVMEPVSWIWQPGGRAGRTERRDRVEQILKRTGLAGKAQTRAIDLAYAERKFLSMARIMAADARIWLLDEPASGLDRSSYELFLDLLRTEVKKGVTVCIIEHNLDIVVGISDRIAFLDQGKLLADGLPDTVLKDPHLAAIYFGDQAA</sequence>
<comment type="caution">
    <text evidence="6">The sequence shown here is derived from an EMBL/GenBank/DDBJ whole genome shotgun (WGS) entry which is preliminary data.</text>
</comment>
<keyword evidence="2" id="KW-1003">Cell membrane</keyword>
<dbReference type="Gene3D" id="3.40.50.300">
    <property type="entry name" value="P-loop containing nucleotide triphosphate hydrolases"/>
    <property type="match status" value="1"/>
</dbReference>
<dbReference type="PROSITE" id="PS50893">
    <property type="entry name" value="ABC_TRANSPORTER_2"/>
    <property type="match status" value="1"/>
</dbReference>
<evidence type="ECO:0000256" key="4">
    <source>
        <dbReference type="ARBA" id="ARBA00022840"/>
    </source>
</evidence>
<dbReference type="EMBL" id="JAQQFM010000003">
    <property type="protein sequence ID" value="MFL9924308.1"/>
    <property type="molecule type" value="Genomic_DNA"/>
</dbReference>
<keyword evidence="1" id="KW-0813">Transport</keyword>
<evidence type="ECO:0000256" key="3">
    <source>
        <dbReference type="ARBA" id="ARBA00022741"/>
    </source>
</evidence>
<dbReference type="RefSeq" id="WP_408156806.1">
    <property type="nucleotide sequence ID" value="NZ_JAQQFM010000003.1"/>
</dbReference>
<dbReference type="SMART" id="SM00382">
    <property type="entry name" value="AAA"/>
    <property type="match status" value="1"/>
</dbReference>
<dbReference type="SUPFAM" id="SSF52540">
    <property type="entry name" value="P-loop containing nucleoside triphosphate hydrolases"/>
    <property type="match status" value="1"/>
</dbReference>
<dbReference type="PANTHER" id="PTHR45772">
    <property type="entry name" value="CONSERVED COMPONENT OF ABC TRANSPORTER FOR NATURAL AMINO ACIDS-RELATED"/>
    <property type="match status" value="1"/>
</dbReference>
<organism evidence="6 7">
    <name type="scientific">Herbaspirillum lusitanum</name>
    <dbReference type="NCBI Taxonomy" id="213312"/>
    <lineage>
        <taxon>Bacteria</taxon>
        <taxon>Pseudomonadati</taxon>
        <taxon>Pseudomonadota</taxon>
        <taxon>Betaproteobacteria</taxon>
        <taxon>Burkholderiales</taxon>
        <taxon>Oxalobacteraceae</taxon>
        <taxon>Herbaspirillum</taxon>
    </lineage>
</organism>
<reference evidence="6 7" key="1">
    <citation type="journal article" date="2024" name="Chem. Sci.">
        <title>Discovery of megapolipeptins by genome mining of a Burkholderiales bacteria collection.</title>
        <authorList>
            <person name="Paulo B.S."/>
            <person name="Recchia M.J.J."/>
            <person name="Lee S."/>
            <person name="Fergusson C.H."/>
            <person name="Romanowski S.B."/>
            <person name="Hernandez A."/>
            <person name="Krull N."/>
            <person name="Liu D.Y."/>
            <person name="Cavanagh H."/>
            <person name="Bos A."/>
            <person name="Gray C.A."/>
            <person name="Murphy B.T."/>
            <person name="Linington R.G."/>
            <person name="Eustaquio A.S."/>
        </authorList>
    </citation>
    <scope>NUCLEOTIDE SEQUENCE [LARGE SCALE GENOMIC DNA]</scope>
    <source>
        <strain evidence="6 7">RL21-008-BIB-A</strain>
    </source>
</reference>
<evidence type="ECO:0000313" key="6">
    <source>
        <dbReference type="EMBL" id="MFL9924308.1"/>
    </source>
</evidence>
<dbReference type="CDD" id="cd03219">
    <property type="entry name" value="ABC_Mj1267_LivG_branched"/>
    <property type="match status" value="1"/>
</dbReference>
<evidence type="ECO:0000256" key="2">
    <source>
        <dbReference type="ARBA" id="ARBA00022475"/>
    </source>
</evidence>